<dbReference type="InterPro" id="IPR039878">
    <property type="entry name" value="RBM33"/>
</dbReference>
<dbReference type="PANTHER" id="PTHR22014:SF2">
    <property type="entry name" value="RNA-BINDING PROTEIN 33"/>
    <property type="match status" value="1"/>
</dbReference>
<reference evidence="2 3" key="1">
    <citation type="submission" date="2021-06" db="EMBL/GenBank/DDBJ databases">
        <title>Chromosome-level genome assembly of the red-tail catfish (Hemibagrus wyckioides).</title>
        <authorList>
            <person name="Shao F."/>
        </authorList>
    </citation>
    <scope>NUCLEOTIDE SEQUENCE [LARGE SCALE GENOMIC DNA]</scope>
    <source>
        <strain evidence="2">EC202008001</strain>
        <tissue evidence="2">Blood</tissue>
    </source>
</reference>
<evidence type="ECO:0000313" key="3">
    <source>
        <dbReference type="Proteomes" id="UP000824219"/>
    </source>
</evidence>
<gene>
    <name evidence="2" type="ORF">KOW79_016568</name>
</gene>
<proteinExistence type="predicted"/>
<accession>A0A9D3NE95</accession>
<evidence type="ECO:0000313" key="2">
    <source>
        <dbReference type="EMBL" id="KAG7319425.1"/>
    </source>
</evidence>
<dbReference type="EMBL" id="JAHKSW010000020">
    <property type="protein sequence ID" value="KAG7319425.1"/>
    <property type="molecule type" value="Genomic_DNA"/>
</dbReference>
<feature type="region of interest" description="Disordered" evidence="1">
    <location>
        <begin position="14"/>
        <end position="41"/>
    </location>
</feature>
<dbReference type="OrthoDB" id="8753296at2759"/>
<dbReference type="GO" id="GO:0003723">
    <property type="term" value="F:RNA binding"/>
    <property type="evidence" value="ECO:0007669"/>
    <property type="project" value="TreeGrafter"/>
</dbReference>
<sequence length="401" mass="45918">MCVFQDTWDEELNDDLLRSDEDDPNTSGVSSHLEFGAKAEEAREQAADDEDVFDVQINEPLDNIGSFSVCVCKLVLFRGFPWEAAGSAMAGEENRFRQQEFDECWKTETTATVMRFFTRDARKHAVEALDAWQSRVKETKRPAEEGRGHHIRTQVSPVCVSDVSDTPVLARNTPFISTIPLRPVAMGMPGAASHRVSARAEWCARTAPEPTPTDKNQGQEVKKDFPSPLMPHLLTRAERHRERQLQWECMEHFCSDDDDDDEKEEGVPEWYWLCLEEQKRMREQIIKQKERRRLLQARKRKSEFPTRVQVPSVPQFSSHLLKNPEPEIHTCTSLFHSDSHDQIVLTASGPVPRLQDEDVAVSRTCPAQLSENSRVVTFTRPWTPHAHQELRPGLRRRGAAL</sequence>
<dbReference type="PANTHER" id="PTHR22014">
    <property type="entry name" value="RNA-BINDING PROTEIN 33"/>
    <property type="match status" value="1"/>
</dbReference>
<dbReference type="AlphaFoldDB" id="A0A9D3NE95"/>
<protein>
    <submittedName>
        <fullName evidence="2">Uncharacterized protein</fullName>
    </submittedName>
</protein>
<keyword evidence="3" id="KW-1185">Reference proteome</keyword>
<comment type="caution">
    <text evidence="2">The sequence shown here is derived from an EMBL/GenBank/DDBJ whole genome shotgun (WGS) entry which is preliminary data.</text>
</comment>
<dbReference type="Proteomes" id="UP000824219">
    <property type="component" value="Linkage Group LG20"/>
</dbReference>
<feature type="compositionally biased region" description="Acidic residues" evidence="1">
    <location>
        <begin position="14"/>
        <end position="24"/>
    </location>
</feature>
<feature type="region of interest" description="Disordered" evidence="1">
    <location>
        <begin position="206"/>
        <end position="228"/>
    </location>
</feature>
<name>A0A9D3NE95_9TELE</name>
<evidence type="ECO:0000256" key="1">
    <source>
        <dbReference type="SAM" id="MobiDB-lite"/>
    </source>
</evidence>
<organism evidence="2 3">
    <name type="scientific">Hemibagrus wyckioides</name>
    <dbReference type="NCBI Taxonomy" id="337641"/>
    <lineage>
        <taxon>Eukaryota</taxon>
        <taxon>Metazoa</taxon>
        <taxon>Chordata</taxon>
        <taxon>Craniata</taxon>
        <taxon>Vertebrata</taxon>
        <taxon>Euteleostomi</taxon>
        <taxon>Actinopterygii</taxon>
        <taxon>Neopterygii</taxon>
        <taxon>Teleostei</taxon>
        <taxon>Ostariophysi</taxon>
        <taxon>Siluriformes</taxon>
        <taxon>Bagridae</taxon>
        <taxon>Hemibagrus</taxon>
    </lineage>
</organism>